<accession>A0ABT8W2J0</accession>
<organism evidence="2 3">
    <name type="scientific">Marinobacter suaedae</name>
    <dbReference type="NCBI Taxonomy" id="3057675"/>
    <lineage>
        <taxon>Bacteria</taxon>
        <taxon>Pseudomonadati</taxon>
        <taxon>Pseudomonadota</taxon>
        <taxon>Gammaproteobacteria</taxon>
        <taxon>Pseudomonadales</taxon>
        <taxon>Marinobacteraceae</taxon>
        <taxon>Marinobacter</taxon>
    </lineage>
</organism>
<dbReference type="Proteomes" id="UP001168640">
    <property type="component" value="Unassembled WGS sequence"/>
</dbReference>
<dbReference type="SUPFAM" id="SSF55729">
    <property type="entry name" value="Acyl-CoA N-acyltransferases (Nat)"/>
    <property type="match status" value="1"/>
</dbReference>
<feature type="domain" description="BioF2-like acetyltransferase" evidence="1">
    <location>
        <begin position="213"/>
        <end position="354"/>
    </location>
</feature>
<dbReference type="EMBL" id="JAUMIS010000002">
    <property type="protein sequence ID" value="MDO3722396.1"/>
    <property type="molecule type" value="Genomic_DNA"/>
</dbReference>
<comment type="caution">
    <text evidence="2">The sequence shown here is derived from an EMBL/GenBank/DDBJ whole genome shotgun (WGS) entry which is preliminary data.</text>
</comment>
<dbReference type="Pfam" id="PF13480">
    <property type="entry name" value="Acetyltransf_6"/>
    <property type="match status" value="1"/>
</dbReference>
<dbReference type="InterPro" id="IPR016181">
    <property type="entry name" value="Acyl_CoA_acyltransferase"/>
</dbReference>
<proteinExistence type="predicted"/>
<protein>
    <submittedName>
        <fullName evidence="2">GNAT family N-acetyltransferase</fullName>
        <ecNumber evidence="2">2.3.1.-</ecNumber>
    </submittedName>
</protein>
<dbReference type="GO" id="GO:0016746">
    <property type="term" value="F:acyltransferase activity"/>
    <property type="evidence" value="ECO:0007669"/>
    <property type="project" value="UniProtKB-KW"/>
</dbReference>
<dbReference type="RefSeq" id="WP_302910086.1">
    <property type="nucleotide sequence ID" value="NZ_JAUMIS010000002.1"/>
</dbReference>
<dbReference type="InterPro" id="IPR038740">
    <property type="entry name" value="BioF2-like_GNAT_dom"/>
</dbReference>
<evidence type="ECO:0000313" key="2">
    <source>
        <dbReference type="EMBL" id="MDO3722396.1"/>
    </source>
</evidence>
<sequence>MQERIPVGFSSPETSGGHRSVALVSGLLQTGPEIALRVVCSLDDFARVAGEWDEFLNRLDPVPLPLMSFWLSSWWKAFGQDRGMEMEFRCAYQGGRLVGIAPLVRHVQRHRGVPVTLLKLAANGHSPYSAIVVDSDMSAADRDVTFRLLSHVAPRELGLFFKIDQSSALKSFLLADASGFSERVGQKPSIRTPIVSIDQPWDDFYRSRPRTLKKSLNHKLNRFKNHAGLSVNAEPITRVDQRLVSELVTISSRSWKSTIGNDLGSNLKSRQFLLNLIEKLGPSGCITGWIARDRERPVAFELHLTFDGVVYPIRADYDQEYRAVSPGSVLEYTALKHLFDDGTCRQYYTCADDYWYLSHWATDYKDLCTIELYGDSVKLRALHFLEYRVIPKLKPFIKPLRSTGTGSGKHG</sequence>
<keyword evidence="3" id="KW-1185">Reference proteome</keyword>
<dbReference type="EC" id="2.3.1.-" evidence="2"/>
<keyword evidence="2" id="KW-0012">Acyltransferase</keyword>
<name>A0ABT8W2J0_9GAMM</name>
<reference evidence="2" key="1">
    <citation type="submission" date="2023-07" db="EMBL/GenBank/DDBJ databases">
        <title>Marinobacter sp. chi1 genome sequencing and assembly.</title>
        <authorList>
            <person name="Park S."/>
        </authorList>
    </citation>
    <scope>NUCLEOTIDE SEQUENCE</scope>
    <source>
        <strain evidence="2">Chi1</strain>
    </source>
</reference>
<evidence type="ECO:0000313" key="3">
    <source>
        <dbReference type="Proteomes" id="UP001168640"/>
    </source>
</evidence>
<gene>
    <name evidence="2" type="ORF">QVZ43_11745</name>
</gene>
<evidence type="ECO:0000259" key="1">
    <source>
        <dbReference type="Pfam" id="PF13480"/>
    </source>
</evidence>
<keyword evidence="2" id="KW-0808">Transferase</keyword>